<reference evidence="2 3" key="1">
    <citation type="journal article" date="2023" name="Commun. Biol.">
        <title>Reorganization of the ancestral sex-determining regions during the evolution of trioecy in Pleodorina starrii.</title>
        <authorList>
            <person name="Takahashi K."/>
            <person name="Suzuki S."/>
            <person name="Kawai-Toyooka H."/>
            <person name="Yamamoto K."/>
            <person name="Hamaji T."/>
            <person name="Ootsuki R."/>
            <person name="Yamaguchi H."/>
            <person name="Kawachi M."/>
            <person name="Higashiyama T."/>
            <person name="Nozaki H."/>
        </authorList>
    </citation>
    <scope>NUCLEOTIDE SEQUENCE [LARGE SCALE GENOMIC DNA]</scope>
    <source>
        <strain evidence="2 3">NIES-4479</strain>
    </source>
</reference>
<keyword evidence="3" id="KW-1185">Reference proteome</keyword>
<feature type="region of interest" description="Disordered" evidence="1">
    <location>
        <begin position="719"/>
        <end position="744"/>
    </location>
</feature>
<dbReference type="Proteomes" id="UP001165080">
    <property type="component" value="Unassembled WGS sequence"/>
</dbReference>
<feature type="compositionally biased region" description="Acidic residues" evidence="1">
    <location>
        <begin position="437"/>
        <end position="447"/>
    </location>
</feature>
<dbReference type="AlphaFoldDB" id="A0A9W6C2F2"/>
<proteinExistence type="predicted"/>
<dbReference type="EMBL" id="BRXU01000054">
    <property type="protein sequence ID" value="GLC61881.1"/>
    <property type="molecule type" value="Genomic_DNA"/>
</dbReference>
<accession>A0A9W6C2F2</accession>
<comment type="caution">
    <text evidence="2">The sequence shown here is derived from an EMBL/GenBank/DDBJ whole genome shotgun (WGS) entry which is preliminary data.</text>
</comment>
<evidence type="ECO:0000313" key="3">
    <source>
        <dbReference type="Proteomes" id="UP001165080"/>
    </source>
</evidence>
<feature type="region of interest" description="Disordered" evidence="1">
    <location>
        <begin position="510"/>
        <end position="529"/>
    </location>
</feature>
<feature type="compositionally biased region" description="Acidic residues" evidence="1">
    <location>
        <begin position="586"/>
        <end position="603"/>
    </location>
</feature>
<evidence type="ECO:0000313" key="2">
    <source>
        <dbReference type="EMBL" id="GLC61881.1"/>
    </source>
</evidence>
<name>A0A9W6C2F2_9CHLO</name>
<gene>
    <name evidence="2" type="primary">PLEST004731</name>
    <name evidence="2" type="ORF">PLESTB_001814100</name>
</gene>
<sequence length="744" mass="79946">MDGTLKQPAADTPEKCAKTSENCRSLSNVLQEVAVIWDYLCLTDAKNLKATCKLARTQHIHWCQKFFIRVEYGKCNPARVLKDLDRLAALGYRPAAIEVVCNRFIAANQIIQPLAHTFGAHLTHLSFRLDRSVDSKHEKNIRLAPSAPPGAKAITAASNWAAPLAAALPALRSLGLEIRGLPDATSAEPLLRLLGPQLRGLSLNVLWSSWLPAWIDPRVVPSLESLKLDARRCVCEDEEEHWNAREERAAPSAARLATLTSLRSLELSTYDEAPGEGVLVPERELLALSALTGLTHLVLDVPQQVPLEDPTHDCRDDFTCFARNCWRLAPLLAGGLAAASLAELSLPSSYIAARDCAALAAATALTRLRCAGLATPPAERCGGGGGAGGGAAEMPVVPLPPNLRQLQVRQVPTLHLAACLAALPATPRLRLLWDSAADEDDSEDEDAYGGGGSGGGADLSPSLPLTLLGGHAARNGNAVPLHDGAVQPWVVAAAAAGARYLADAVRRWEWENRPPPPPPPKAAAAAAAAASRSRRQLRVTISSLQVYEERGDAAVRFARAQMLAFKLQDTGRGRAVVHRRRRRSDDDDDDDDDDYSDDVDDVEISCGGFDFDEFDGGESGDDVKKVRGLQRRGEYRRRRHPDEGGRAPTAVAGPHGGWLTALAAPLAAPLAQTVALSVPGLRLAAEELRLVVGMCPKLVRIENRGDTYQHELERLRREIRQAAGGGGGGSKKNKKMKNRDARGA</sequence>
<feature type="compositionally biased region" description="Basic residues" evidence="1">
    <location>
        <begin position="626"/>
        <end position="639"/>
    </location>
</feature>
<feature type="compositionally biased region" description="Acidic residues" evidence="1">
    <location>
        <begin position="610"/>
        <end position="620"/>
    </location>
</feature>
<feature type="compositionally biased region" description="Gly residues" evidence="1">
    <location>
        <begin position="448"/>
        <end position="457"/>
    </location>
</feature>
<evidence type="ECO:0000256" key="1">
    <source>
        <dbReference type="SAM" id="MobiDB-lite"/>
    </source>
</evidence>
<feature type="region of interest" description="Disordered" evidence="1">
    <location>
        <begin position="437"/>
        <end position="461"/>
    </location>
</feature>
<feature type="region of interest" description="Disordered" evidence="1">
    <location>
        <begin position="574"/>
        <end position="651"/>
    </location>
</feature>
<protein>
    <submittedName>
        <fullName evidence="2">Uncharacterized protein</fullName>
    </submittedName>
</protein>
<organism evidence="2 3">
    <name type="scientific">Pleodorina starrii</name>
    <dbReference type="NCBI Taxonomy" id="330485"/>
    <lineage>
        <taxon>Eukaryota</taxon>
        <taxon>Viridiplantae</taxon>
        <taxon>Chlorophyta</taxon>
        <taxon>core chlorophytes</taxon>
        <taxon>Chlorophyceae</taxon>
        <taxon>CS clade</taxon>
        <taxon>Chlamydomonadales</taxon>
        <taxon>Volvocaceae</taxon>
        <taxon>Pleodorina</taxon>
    </lineage>
</organism>